<dbReference type="InterPro" id="IPR023090">
    <property type="entry name" value="UPF0702_alpha/beta_dom_sf"/>
</dbReference>
<keyword evidence="4 7" id="KW-0812">Transmembrane</keyword>
<dbReference type="Proteomes" id="UP000592181">
    <property type="component" value="Unassembled WGS sequence"/>
</dbReference>
<evidence type="ECO:0000256" key="4">
    <source>
        <dbReference type="ARBA" id="ARBA00022692"/>
    </source>
</evidence>
<dbReference type="PANTHER" id="PTHR34582:SF6">
    <property type="entry name" value="UPF0702 TRANSMEMBRANE PROTEIN YCAP"/>
    <property type="match status" value="1"/>
</dbReference>
<dbReference type="Gene3D" id="3.30.240.20">
    <property type="entry name" value="bsu07140 like domains"/>
    <property type="match status" value="1"/>
</dbReference>
<evidence type="ECO:0000256" key="3">
    <source>
        <dbReference type="ARBA" id="ARBA00022475"/>
    </source>
</evidence>
<keyword evidence="6 7" id="KW-0472">Membrane</keyword>
<evidence type="ECO:0000256" key="6">
    <source>
        <dbReference type="ARBA" id="ARBA00023136"/>
    </source>
</evidence>
<evidence type="ECO:0000256" key="7">
    <source>
        <dbReference type="SAM" id="Phobius"/>
    </source>
</evidence>
<feature type="transmembrane region" description="Helical" evidence="7">
    <location>
        <begin position="68"/>
        <end position="87"/>
    </location>
</feature>
<comment type="subcellular location">
    <subcellularLocation>
        <location evidence="1">Cell membrane</location>
        <topology evidence="1">Multi-pass membrane protein</topology>
    </subcellularLocation>
</comment>
<dbReference type="RefSeq" id="WP_179463280.1">
    <property type="nucleotide sequence ID" value="NZ_JACBZX010000001.1"/>
</dbReference>
<gene>
    <name evidence="9" type="ORF">BJY28_002488</name>
</gene>
<evidence type="ECO:0000313" key="10">
    <source>
        <dbReference type="Proteomes" id="UP000592181"/>
    </source>
</evidence>
<feature type="domain" description="YetF C-terminal" evidence="8">
    <location>
        <begin position="115"/>
        <end position="184"/>
    </location>
</feature>
<comment type="similarity">
    <text evidence="2">Belongs to the UPF0702 family.</text>
</comment>
<dbReference type="GO" id="GO:0005886">
    <property type="term" value="C:plasma membrane"/>
    <property type="evidence" value="ECO:0007669"/>
    <property type="project" value="UniProtKB-SubCell"/>
</dbReference>
<dbReference type="Pfam" id="PF04239">
    <property type="entry name" value="DUF421"/>
    <property type="match status" value="1"/>
</dbReference>
<evidence type="ECO:0000256" key="2">
    <source>
        <dbReference type="ARBA" id="ARBA00006448"/>
    </source>
</evidence>
<reference evidence="9 10" key="1">
    <citation type="submission" date="2020-07" db="EMBL/GenBank/DDBJ databases">
        <title>Sequencing the genomes of 1000 actinobacteria strains.</title>
        <authorList>
            <person name="Klenk H.-P."/>
        </authorList>
    </citation>
    <scope>NUCLEOTIDE SEQUENCE [LARGE SCALE GENOMIC DNA]</scope>
    <source>
        <strain evidence="9 10">DSM 24723</strain>
    </source>
</reference>
<keyword evidence="10" id="KW-1185">Reference proteome</keyword>
<organism evidence="9 10">
    <name type="scientific">Janibacter alkaliphilus</name>
    <dbReference type="NCBI Taxonomy" id="1069963"/>
    <lineage>
        <taxon>Bacteria</taxon>
        <taxon>Bacillati</taxon>
        <taxon>Actinomycetota</taxon>
        <taxon>Actinomycetes</taxon>
        <taxon>Micrococcales</taxon>
        <taxon>Intrasporangiaceae</taxon>
        <taxon>Janibacter</taxon>
    </lineage>
</organism>
<keyword evidence="3" id="KW-1003">Cell membrane</keyword>
<feature type="transmembrane region" description="Helical" evidence="7">
    <location>
        <begin position="93"/>
        <end position="110"/>
    </location>
</feature>
<keyword evidence="5 7" id="KW-1133">Transmembrane helix</keyword>
<evidence type="ECO:0000256" key="1">
    <source>
        <dbReference type="ARBA" id="ARBA00004651"/>
    </source>
</evidence>
<feature type="transmembrane region" description="Helical" evidence="7">
    <location>
        <begin position="35"/>
        <end position="56"/>
    </location>
</feature>
<dbReference type="EMBL" id="JACBZX010000001">
    <property type="protein sequence ID" value="NYG38019.1"/>
    <property type="molecule type" value="Genomic_DNA"/>
</dbReference>
<sequence length="210" mass="22817">MPAPLLAPALTAPGINVQDESPLSLLWREVGLPSWHAAFAVVVSTVAIYAFFVLLVRVLGQRVLSRASGFDVAAVIALGAITGRVTLGYTPTLVAGALALLTLFAAEAVVGELRRVRRMDSLFDNRAVVLVAGGQIQEDLLRRSHFVEDELRASLRRHGVHRLEDAELVVLERTGEISVLHTGRTIDPFVVHNVIGADRLPDEVLRHDDD</sequence>
<protein>
    <submittedName>
        <fullName evidence="9">Uncharacterized membrane protein YcaP (DUF421 family)</fullName>
    </submittedName>
</protein>
<dbReference type="InterPro" id="IPR007353">
    <property type="entry name" value="DUF421"/>
</dbReference>
<evidence type="ECO:0000259" key="8">
    <source>
        <dbReference type="Pfam" id="PF04239"/>
    </source>
</evidence>
<name>A0A852X530_9MICO</name>
<dbReference type="PANTHER" id="PTHR34582">
    <property type="entry name" value="UPF0702 TRANSMEMBRANE PROTEIN YCAP"/>
    <property type="match status" value="1"/>
</dbReference>
<evidence type="ECO:0000256" key="5">
    <source>
        <dbReference type="ARBA" id="ARBA00022989"/>
    </source>
</evidence>
<comment type="caution">
    <text evidence="9">The sequence shown here is derived from an EMBL/GenBank/DDBJ whole genome shotgun (WGS) entry which is preliminary data.</text>
</comment>
<proteinExistence type="inferred from homology"/>
<evidence type="ECO:0000313" key="9">
    <source>
        <dbReference type="EMBL" id="NYG38019.1"/>
    </source>
</evidence>
<dbReference type="AlphaFoldDB" id="A0A852X530"/>
<accession>A0A852X530</accession>